<keyword evidence="3 8" id="KW-0479">Metal-binding</keyword>
<dbReference type="PANTHER" id="PTHR30600">
    <property type="entry name" value="CYTOCHROME C PEROXIDASE-RELATED"/>
    <property type="match status" value="1"/>
</dbReference>
<dbReference type="PIRSF" id="PIRSF000294">
    <property type="entry name" value="Cytochrome-c_peroxidase"/>
    <property type="match status" value="1"/>
</dbReference>
<dbReference type="InterPro" id="IPR026259">
    <property type="entry name" value="MauG/Cytc_peroxidase"/>
</dbReference>
<evidence type="ECO:0000256" key="7">
    <source>
        <dbReference type="ARBA" id="ARBA00023004"/>
    </source>
</evidence>
<keyword evidence="6" id="KW-0560">Oxidoreductase</keyword>
<keyword evidence="4 9" id="KW-0732">Signal</keyword>
<dbReference type="Proteomes" id="UP000765802">
    <property type="component" value="Unassembled WGS sequence"/>
</dbReference>
<feature type="domain" description="Cytochrome c" evidence="10">
    <location>
        <begin position="200"/>
        <end position="320"/>
    </location>
</feature>
<dbReference type="PROSITE" id="PS51257">
    <property type="entry name" value="PROKAR_LIPOPROTEIN"/>
    <property type="match status" value="1"/>
</dbReference>
<proteinExistence type="predicted"/>
<dbReference type="EMBL" id="MBUA01000001">
    <property type="protein sequence ID" value="MBC6490623.1"/>
    <property type="molecule type" value="Genomic_DNA"/>
</dbReference>
<sequence length="333" mass="36940">MKTGTIYILFLAVFLSTITTGTGCNKEDSPKSPTALDFPMPAGWPETSYDFASNPLTNEGFELGRKLFFDGRLSKDGNFPCASCHQPFAAFATFEHDLSHGFNNQFTLRNAPALFNLAWHSEFHHDGGINHLDLQPLAPLTAPNEMAETIPSVIEKLSADPAYQQGFAKAFGTPEINTARLTKALSQYMLMLVSASSKYDRVKQGKDVFNVNEAAGYQVFLQKKCNSCHAEPLFTNLAYESNGLPLNPGLNDVGRMRITGSSADSLKFKVPSLRNIMVSFPYMHDGRLWDISDVYEHYNKTIPLSSVERGLLTEFFKTLTDSAFINNPRLGQP</sequence>
<dbReference type="InterPro" id="IPR051395">
    <property type="entry name" value="Cytochrome_c_Peroxidase/MauG"/>
</dbReference>
<feature type="chain" id="PRO_5045598061" evidence="9">
    <location>
        <begin position="22"/>
        <end position="333"/>
    </location>
</feature>
<reference evidence="11 12" key="1">
    <citation type="submission" date="2016-07" db="EMBL/GenBank/DDBJ databases">
        <title>Genome analysis of Flavihumibacter stibioxidans YS-17.</title>
        <authorList>
            <person name="Shi K."/>
            <person name="Han Y."/>
            <person name="Wang G."/>
        </authorList>
    </citation>
    <scope>NUCLEOTIDE SEQUENCE [LARGE SCALE GENOMIC DNA]</scope>
    <source>
        <strain evidence="11 12">YS-17</strain>
    </source>
</reference>
<protein>
    <submittedName>
        <fullName evidence="11">Cytochrome-c peroxidase</fullName>
    </submittedName>
</protein>
<evidence type="ECO:0000256" key="6">
    <source>
        <dbReference type="ARBA" id="ARBA00023002"/>
    </source>
</evidence>
<keyword evidence="2 8" id="KW-0349">Heme</keyword>
<dbReference type="SUPFAM" id="SSF46626">
    <property type="entry name" value="Cytochrome c"/>
    <property type="match status" value="2"/>
</dbReference>
<keyword evidence="12" id="KW-1185">Reference proteome</keyword>
<evidence type="ECO:0000256" key="8">
    <source>
        <dbReference type="PROSITE-ProRule" id="PRU00433"/>
    </source>
</evidence>
<evidence type="ECO:0000256" key="9">
    <source>
        <dbReference type="SAM" id="SignalP"/>
    </source>
</evidence>
<evidence type="ECO:0000256" key="2">
    <source>
        <dbReference type="ARBA" id="ARBA00022617"/>
    </source>
</evidence>
<gene>
    <name evidence="11" type="ORF">BC349_06575</name>
</gene>
<evidence type="ECO:0000313" key="11">
    <source>
        <dbReference type="EMBL" id="MBC6490623.1"/>
    </source>
</evidence>
<organism evidence="11 12">
    <name type="scientific">Flavihumibacter stibioxidans</name>
    <dbReference type="NCBI Taxonomy" id="1834163"/>
    <lineage>
        <taxon>Bacteria</taxon>
        <taxon>Pseudomonadati</taxon>
        <taxon>Bacteroidota</taxon>
        <taxon>Chitinophagia</taxon>
        <taxon>Chitinophagales</taxon>
        <taxon>Chitinophagaceae</taxon>
        <taxon>Flavihumibacter</taxon>
    </lineage>
</organism>
<comment type="caution">
    <text evidence="11">The sequence shown here is derived from an EMBL/GenBank/DDBJ whole genome shotgun (WGS) entry which is preliminary data.</text>
</comment>
<evidence type="ECO:0000256" key="4">
    <source>
        <dbReference type="ARBA" id="ARBA00022729"/>
    </source>
</evidence>
<evidence type="ECO:0000256" key="1">
    <source>
        <dbReference type="ARBA" id="ARBA00004418"/>
    </source>
</evidence>
<evidence type="ECO:0000256" key="5">
    <source>
        <dbReference type="ARBA" id="ARBA00022764"/>
    </source>
</evidence>
<dbReference type="InterPro" id="IPR036909">
    <property type="entry name" value="Cyt_c-like_dom_sf"/>
</dbReference>
<evidence type="ECO:0000313" key="12">
    <source>
        <dbReference type="Proteomes" id="UP000765802"/>
    </source>
</evidence>
<evidence type="ECO:0000259" key="10">
    <source>
        <dbReference type="PROSITE" id="PS51007"/>
    </source>
</evidence>
<evidence type="ECO:0000256" key="3">
    <source>
        <dbReference type="ARBA" id="ARBA00022723"/>
    </source>
</evidence>
<dbReference type="Gene3D" id="1.10.760.10">
    <property type="entry name" value="Cytochrome c-like domain"/>
    <property type="match status" value="2"/>
</dbReference>
<dbReference type="InterPro" id="IPR009056">
    <property type="entry name" value="Cyt_c-like_dom"/>
</dbReference>
<dbReference type="PROSITE" id="PS51007">
    <property type="entry name" value="CYTC"/>
    <property type="match status" value="1"/>
</dbReference>
<dbReference type="GO" id="GO:0004601">
    <property type="term" value="F:peroxidase activity"/>
    <property type="evidence" value="ECO:0007669"/>
    <property type="project" value="UniProtKB-KW"/>
</dbReference>
<comment type="subcellular location">
    <subcellularLocation>
        <location evidence="1">Periplasm</location>
    </subcellularLocation>
</comment>
<name>A0ABR7M6G5_9BACT</name>
<keyword evidence="5" id="KW-0574">Periplasm</keyword>
<dbReference type="RefSeq" id="WP_187255912.1">
    <property type="nucleotide sequence ID" value="NZ_JBHULF010000006.1"/>
</dbReference>
<feature type="signal peptide" evidence="9">
    <location>
        <begin position="1"/>
        <end position="21"/>
    </location>
</feature>
<dbReference type="InterPro" id="IPR004852">
    <property type="entry name" value="Di-haem_cyt_c_peroxidsae"/>
</dbReference>
<dbReference type="Pfam" id="PF03150">
    <property type="entry name" value="CCP_MauG"/>
    <property type="match status" value="1"/>
</dbReference>
<keyword evidence="7 8" id="KW-0408">Iron</keyword>
<dbReference type="PANTHER" id="PTHR30600:SF10">
    <property type="entry name" value="BLL6722 PROTEIN"/>
    <property type="match status" value="1"/>
</dbReference>
<accession>A0ABR7M6G5</accession>
<keyword evidence="11" id="KW-0575">Peroxidase</keyword>